<keyword evidence="4" id="KW-0472">Membrane</keyword>
<keyword evidence="5" id="KW-0418">Kinase</keyword>
<gene>
    <name evidence="5" type="ORF">FCC1311_015722</name>
</gene>
<dbReference type="PROSITE" id="PS50297">
    <property type="entry name" value="ANK_REP_REGION"/>
    <property type="match status" value="2"/>
</dbReference>
<reference evidence="5 6" key="1">
    <citation type="submission" date="2017-12" db="EMBL/GenBank/DDBJ databases">
        <title>Sequencing, de novo assembly and annotation of complete genome of a new Thraustochytrid species, strain FCC1311.</title>
        <authorList>
            <person name="Sedici K."/>
            <person name="Godart F."/>
            <person name="Aiese Cigliano R."/>
            <person name="Sanseverino W."/>
            <person name="Barakat M."/>
            <person name="Ortet P."/>
            <person name="Marechal E."/>
            <person name="Cagnac O."/>
            <person name="Amato A."/>
        </authorList>
    </citation>
    <scope>NUCLEOTIDE SEQUENCE [LARGE SCALE GENOMIC DNA]</scope>
</reference>
<comment type="caution">
    <text evidence="5">The sequence shown here is derived from an EMBL/GenBank/DDBJ whole genome shotgun (WGS) entry which is preliminary data.</text>
</comment>
<dbReference type="SMART" id="SM00248">
    <property type="entry name" value="ANK"/>
    <property type="match status" value="3"/>
</dbReference>
<feature type="repeat" description="ANK" evidence="3">
    <location>
        <begin position="41"/>
        <end position="73"/>
    </location>
</feature>
<dbReference type="Gene3D" id="1.25.40.20">
    <property type="entry name" value="Ankyrin repeat-containing domain"/>
    <property type="match status" value="1"/>
</dbReference>
<dbReference type="PANTHER" id="PTHR24171:SF9">
    <property type="entry name" value="ANKYRIN REPEAT DOMAIN-CONTAINING PROTEIN 39"/>
    <property type="match status" value="1"/>
</dbReference>
<dbReference type="InterPro" id="IPR036770">
    <property type="entry name" value="Ankyrin_rpt-contain_sf"/>
</dbReference>
<keyword evidence="1" id="KW-0677">Repeat</keyword>
<evidence type="ECO:0000313" key="6">
    <source>
        <dbReference type="Proteomes" id="UP000241890"/>
    </source>
</evidence>
<dbReference type="EMBL" id="BEYU01000012">
    <property type="protein sequence ID" value="GBG25354.1"/>
    <property type="molecule type" value="Genomic_DNA"/>
</dbReference>
<dbReference type="InterPro" id="IPR002110">
    <property type="entry name" value="Ankyrin_rpt"/>
</dbReference>
<feature type="transmembrane region" description="Helical" evidence="4">
    <location>
        <begin position="162"/>
        <end position="184"/>
    </location>
</feature>
<evidence type="ECO:0000256" key="1">
    <source>
        <dbReference type="ARBA" id="ARBA00022737"/>
    </source>
</evidence>
<keyword evidence="6" id="KW-1185">Reference proteome</keyword>
<dbReference type="AlphaFoldDB" id="A0A2R5GC72"/>
<accession>A0A2R5GC72</accession>
<dbReference type="PANTHER" id="PTHR24171">
    <property type="entry name" value="ANKYRIN REPEAT DOMAIN-CONTAINING PROTEIN 39-RELATED"/>
    <property type="match status" value="1"/>
</dbReference>
<dbReference type="SUPFAM" id="SSF48403">
    <property type="entry name" value="Ankyrin repeat"/>
    <property type="match status" value="1"/>
</dbReference>
<evidence type="ECO:0000256" key="3">
    <source>
        <dbReference type="PROSITE-ProRule" id="PRU00023"/>
    </source>
</evidence>
<keyword evidence="4" id="KW-0812">Transmembrane</keyword>
<dbReference type="GO" id="GO:0016301">
    <property type="term" value="F:kinase activity"/>
    <property type="evidence" value="ECO:0007669"/>
    <property type="project" value="UniProtKB-KW"/>
</dbReference>
<evidence type="ECO:0000256" key="4">
    <source>
        <dbReference type="SAM" id="Phobius"/>
    </source>
</evidence>
<sequence>MPTTKEDVMRKLIDAVEEDDEAAVKKMLKVRGADINGCLQGGYSPMHAAARHGLKEMIKFLLDNGADVDLVTSQKKLETPLHVACHQGQLGCAKTLVRSGASLKAKTKQNRTPLEVAEFRGHDDIVEYLEGKGVRDAKAAKKKLKAMKKKKKKRSKKSKSSGSLAGILMPLLFLLFLVVLINLIGS</sequence>
<protein>
    <submittedName>
        <fullName evidence="5">Ankyrin repeat and protein kinase domain-containing protein 1</fullName>
    </submittedName>
</protein>
<evidence type="ECO:0000313" key="5">
    <source>
        <dbReference type="EMBL" id="GBG25354.1"/>
    </source>
</evidence>
<keyword evidence="2 3" id="KW-0040">ANK repeat</keyword>
<keyword evidence="5" id="KW-0808">Transferase</keyword>
<name>A0A2R5GC72_9STRA</name>
<dbReference type="OrthoDB" id="188462at2759"/>
<evidence type="ECO:0000256" key="2">
    <source>
        <dbReference type="ARBA" id="ARBA00023043"/>
    </source>
</evidence>
<keyword evidence="4" id="KW-1133">Transmembrane helix</keyword>
<dbReference type="Proteomes" id="UP000241890">
    <property type="component" value="Unassembled WGS sequence"/>
</dbReference>
<proteinExistence type="predicted"/>
<organism evidence="5 6">
    <name type="scientific">Hondaea fermentalgiana</name>
    <dbReference type="NCBI Taxonomy" id="2315210"/>
    <lineage>
        <taxon>Eukaryota</taxon>
        <taxon>Sar</taxon>
        <taxon>Stramenopiles</taxon>
        <taxon>Bigyra</taxon>
        <taxon>Labyrinthulomycetes</taxon>
        <taxon>Thraustochytrida</taxon>
        <taxon>Thraustochytriidae</taxon>
        <taxon>Hondaea</taxon>
    </lineage>
</organism>
<dbReference type="Pfam" id="PF12796">
    <property type="entry name" value="Ank_2"/>
    <property type="match status" value="1"/>
</dbReference>
<dbReference type="InParanoid" id="A0A2R5GC72"/>
<dbReference type="PROSITE" id="PS50088">
    <property type="entry name" value="ANK_REPEAT"/>
    <property type="match status" value="2"/>
</dbReference>
<feature type="repeat" description="ANK" evidence="3">
    <location>
        <begin position="76"/>
        <end position="108"/>
    </location>
</feature>